<dbReference type="InterPro" id="IPR036322">
    <property type="entry name" value="WD40_repeat_dom_sf"/>
</dbReference>
<dbReference type="PANTHER" id="PTHR19848:SF8">
    <property type="entry name" value="F-BOX AND WD REPEAT DOMAIN CONTAINING 7"/>
    <property type="match status" value="1"/>
</dbReference>
<evidence type="ECO:0000256" key="3">
    <source>
        <dbReference type="PROSITE-ProRule" id="PRU00221"/>
    </source>
</evidence>
<feature type="repeat" description="WD" evidence="3">
    <location>
        <begin position="273"/>
        <end position="305"/>
    </location>
</feature>
<dbReference type="InterPro" id="IPR019775">
    <property type="entry name" value="WD40_repeat_CS"/>
</dbReference>
<evidence type="ECO:0000256" key="2">
    <source>
        <dbReference type="ARBA" id="ARBA00022737"/>
    </source>
</evidence>
<dbReference type="SMART" id="SM00320">
    <property type="entry name" value="WD40"/>
    <property type="match status" value="8"/>
</dbReference>
<dbReference type="AlphaFoldDB" id="A0A937W3M0"/>
<keyword evidence="2" id="KW-0677">Repeat</keyword>
<name>A0A937W3M0_UNCTE</name>
<sequence length="350" mass="37893">MSGMKPLRHFTTLTRLWAASLSDHIIALTWSPDGRYVAAAAIDGPIQVLDGATGTLVAQYAGHRFGTMALAWKADSQLLASGGQDGVIRLWDINTGTVLSTLEAGAMWVEHLAWSPAGDAFPPQQVLASAAGKTLRLWESTGHLLRSYPEHPSTIAAIQWQPHAPYLTSAAYSRVALWDITSDTPQRDFQWKGSILTMSWSPDGRYIAAGEQDATVHFWFAKTGKDLQMWGYPTKVRALSWSADSRWLATGGAAEVTVWDCLKSPAGSKPLQLRAHDQLLSHLAWQHRGPWLASAGDDGRLALWKPARSTKAMAGVRLHAALTKLAWSPDDQCLAIGTALGTVCAVATPP</sequence>
<accession>A0A937W3M0</accession>
<feature type="repeat" description="WD" evidence="3">
    <location>
        <begin position="195"/>
        <end position="229"/>
    </location>
</feature>
<dbReference type="PROSITE" id="PS50082">
    <property type="entry name" value="WD_REPEATS_2"/>
    <property type="match status" value="3"/>
</dbReference>
<dbReference type="PROSITE" id="PS00678">
    <property type="entry name" value="WD_REPEATS_1"/>
    <property type="match status" value="1"/>
</dbReference>
<dbReference type="PROSITE" id="PS50294">
    <property type="entry name" value="WD_REPEATS_REGION"/>
    <property type="match status" value="2"/>
</dbReference>
<dbReference type="PANTHER" id="PTHR19848">
    <property type="entry name" value="WD40 REPEAT PROTEIN"/>
    <property type="match status" value="1"/>
</dbReference>
<evidence type="ECO:0000313" key="5">
    <source>
        <dbReference type="Proteomes" id="UP000712673"/>
    </source>
</evidence>
<dbReference type="InterPro" id="IPR015943">
    <property type="entry name" value="WD40/YVTN_repeat-like_dom_sf"/>
</dbReference>
<evidence type="ECO:0000313" key="4">
    <source>
        <dbReference type="EMBL" id="MBM3224531.1"/>
    </source>
</evidence>
<dbReference type="CDD" id="cd00200">
    <property type="entry name" value="WD40"/>
    <property type="match status" value="1"/>
</dbReference>
<dbReference type="Pfam" id="PF00400">
    <property type="entry name" value="WD40"/>
    <property type="match status" value="6"/>
</dbReference>
<gene>
    <name evidence="4" type="ORF">FJZ47_12115</name>
</gene>
<comment type="caution">
    <text evidence="4">The sequence shown here is derived from an EMBL/GenBank/DDBJ whole genome shotgun (WGS) entry which is preliminary data.</text>
</comment>
<dbReference type="Gene3D" id="2.130.10.10">
    <property type="entry name" value="YVTN repeat-like/Quinoprotein amine dehydrogenase"/>
    <property type="match status" value="2"/>
</dbReference>
<organism evidence="4 5">
    <name type="scientific">Tectimicrobiota bacterium</name>
    <dbReference type="NCBI Taxonomy" id="2528274"/>
    <lineage>
        <taxon>Bacteria</taxon>
        <taxon>Pseudomonadati</taxon>
        <taxon>Nitrospinota/Tectimicrobiota group</taxon>
        <taxon>Candidatus Tectimicrobiota</taxon>
    </lineage>
</organism>
<keyword evidence="1 3" id="KW-0853">WD repeat</keyword>
<feature type="repeat" description="WD" evidence="3">
    <location>
        <begin position="60"/>
        <end position="101"/>
    </location>
</feature>
<dbReference type="EMBL" id="VGLS01000347">
    <property type="protein sequence ID" value="MBM3224531.1"/>
    <property type="molecule type" value="Genomic_DNA"/>
</dbReference>
<evidence type="ECO:0000256" key="1">
    <source>
        <dbReference type="ARBA" id="ARBA00022574"/>
    </source>
</evidence>
<protein>
    <submittedName>
        <fullName evidence="4">WD40 repeat domain-containing protein</fullName>
    </submittedName>
</protein>
<dbReference type="SUPFAM" id="SSF50978">
    <property type="entry name" value="WD40 repeat-like"/>
    <property type="match status" value="1"/>
</dbReference>
<dbReference type="Proteomes" id="UP000712673">
    <property type="component" value="Unassembled WGS sequence"/>
</dbReference>
<proteinExistence type="predicted"/>
<reference evidence="4" key="1">
    <citation type="submission" date="2019-03" db="EMBL/GenBank/DDBJ databases">
        <title>Lake Tanganyika Metagenome-Assembled Genomes (MAGs).</title>
        <authorList>
            <person name="Tran P."/>
        </authorList>
    </citation>
    <scope>NUCLEOTIDE SEQUENCE</scope>
    <source>
        <strain evidence="4">K_DeepCast_65m_m2_066</strain>
    </source>
</reference>
<dbReference type="InterPro" id="IPR001680">
    <property type="entry name" value="WD40_rpt"/>
</dbReference>